<proteinExistence type="predicted"/>
<dbReference type="EMBL" id="AM269894">
    <property type="protein sequence ID" value="CAK51493.1"/>
    <property type="molecule type" value="Genomic_DNA"/>
</dbReference>
<accession>C8TE07</accession>
<evidence type="ECO:0000313" key="2">
    <source>
        <dbReference type="Proteomes" id="UP000243681"/>
    </source>
</evidence>
<evidence type="ECO:0000313" key="1">
    <source>
        <dbReference type="EMBL" id="CAK51493.1"/>
    </source>
</evidence>
<dbReference type="AlphaFoldDB" id="C8TE07"/>
<reference evidence="1 2" key="1">
    <citation type="journal article" date="2007" name="Genome Res.">
        <title>Sequencing and analysis of chromosome 1 of Eimeria tenella reveals a unique segmental organization.</title>
        <authorList>
            <person name="Ling K.H."/>
            <person name="Rajandream M.A."/>
            <person name="Rivailler P."/>
            <person name="Ivens A."/>
            <person name="Yap S.J."/>
            <person name="Madeira A.M.B.N."/>
            <person name="Mungall K."/>
            <person name="Billington K."/>
            <person name="Yee W.Y."/>
            <person name="Bankier A.T."/>
            <person name="Carroll F."/>
            <person name="Durham A.M."/>
            <person name="Peters N."/>
            <person name="Loo S.S."/>
            <person name="Mat-Isa M.N."/>
            <person name="Novaes J."/>
            <person name="Quail M."/>
            <person name="Rosli R."/>
            <person name="Shamsudin M.N."/>
            <person name="Sobreira T.J.P."/>
            <person name="Tivey A.R."/>
            <person name="Wai S.F."/>
            <person name="White S."/>
            <person name="Wu X."/>
            <person name="Kerhornou A.X."/>
            <person name="Blake D."/>
            <person name="Mohamed R."/>
            <person name="Shirley M."/>
            <person name="Gruber A."/>
            <person name="Berriman M."/>
            <person name="Tomley F."/>
            <person name="Dear P.H."/>
            <person name="Wan K.L."/>
        </authorList>
    </citation>
    <scope>NUCLEOTIDE SEQUENCE [LARGE SCALE GENOMIC DNA]</scope>
    <source>
        <strain evidence="1 2">Houghton</strain>
    </source>
</reference>
<protein>
    <submittedName>
        <fullName evidence="1">Uncharacterized protein</fullName>
    </submittedName>
</protein>
<sequence>MEQQQFVLSLQLQQQQRRRELQQQRQLLQQQLQQPLLQLPCVRRRHRVWFLVVVASLSETPKP</sequence>
<name>C8TE07_EIMTE</name>
<dbReference type="Proteomes" id="UP000243681">
    <property type="component" value="Chromosome 1"/>
</dbReference>
<gene>
    <name evidence="1" type="ORF">contig5194.tmp0010</name>
</gene>
<organism evidence="1 2">
    <name type="scientific">Eimeria tenella</name>
    <name type="common">Coccidian parasite</name>
    <dbReference type="NCBI Taxonomy" id="5802"/>
    <lineage>
        <taxon>Eukaryota</taxon>
        <taxon>Sar</taxon>
        <taxon>Alveolata</taxon>
        <taxon>Apicomplexa</taxon>
        <taxon>Conoidasida</taxon>
        <taxon>Coccidia</taxon>
        <taxon>Eucoccidiorida</taxon>
        <taxon>Eimeriorina</taxon>
        <taxon>Eimeriidae</taxon>
        <taxon>Eimeria</taxon>
    </lineage>
</organism>